<dbReference type="Pfam" id="PF03073">
    <property type="entry name" value="TspO_MBR"/>
    <property type="match status" value="1"/>
</dbReference>
<evidence type="ECO:0000256" key="1">
    <source>
        <dbReference type="ARBA" id="ARBA00004141"/>
    </source>
</evidence>
<feature type="transmembrane region" description="Helical" evidence="6">
    <location>
        <begin position="180"/>
        <end position="205"/>
    </location>
</feature>
<dbReference type="Gene3D" id="1.20.1260.100">
    <property type="entry name" value="TspO/MBR protein"/>
    <property type="match status" value="1"/>
</dbReference>
<dbReference type="InterPro" id="IPR038330">
    <property type="entry name" value="TspO/MBR-related_sf"/>
</dbReference>
<organism evidence="7 8">
    <name type="scientific">Parascedosporium putredinis</name>
    <dbReference type="NCBI Taxonomy" id="1442378"/>
    <lineage>
        <taxon>Eukaryota</taxon>
        <taxon>Fungi</taxon>
        <taxon>Dikarya</taxon>
        <taxon>Ascomycota</taxon>
        <taxon>Pezizomycotina</taxon>
        <taxon>Sordariomycetes</taxon>
        <taxon>Hypocreomycetidae</taxon>
        <taxon>Microascales</taxon>
        <taxon>Microascaceae</taxon>
        <taxon>Parascedosporium</taxon>
    </lineage>
</organism>
<keyword evidence="5 6" id="KW-0472">Membrane</keyword>
<evidence type="ECO:0000256" key="4">
    <source>
        <dbReference type="ARBA" id="ARBA00022989"/>
    </source>
</evidence>
<dbReference type="CDD" id="cd15904">
    <property type="entry name" value="TSPO_MBR"/>
    <property type="match status" value="1"/>
</dbReference>
<dbReference type="GO" id="GO:0033013">
    <property type="term" value="P:tetrapyrrole metabolic process"/>
    <property type="evidence" value="ECO:0007669"/>
    <property type="project" value="UniProtKB-ARBA"/>
</dbReference>
<keyword evidence="8" id="KW-1185">Reference proteome</keyword>
<dbReference type="FunFam" id="1.20.1260.100:FF:000001">
    <property type="entry name" value="translocator protein 2"/>
    <property type="match status" value="1"/>
</dbReference>
<evidence type="ECO:0000256" key="6">
    <source>
        <dbReference type="SAM" id="Phobius"/>
    </source>
</evidence>
<sequence length="220" mass="24249">MAGNVILRWTEHRRFMKSLSRRGIRSEEKDHHNDYVYPIHYYSVRGVREPAASILLPIALGTAVGFGTRPAEPEKLMRASSSLPTGLPARSSPVWTALYGLMGYAAHRAITTGLNPMSSTAAHQDAKSSATLYTIQLGLNLAWMPLFFVAKRPIEATIDAAALFGINTYLTYLWGGIDEVAGWCMVPYVAWLGFATYLSAGAGYLNNWNLKGKKASDKDY</sequence>
<gene>
    <name evidence="7" type="ORF">PPNO1_LOCUS6171</name>
</gene>
<protein>
    <recommendedName>
        <fullName evidence="9">Translocator protein</fullName>
    </recommendedName>
</protein>
<feature type="transmembrane region" description="Helical" evidence="6">
    <location>
        <begin position="156"/>
        <end position="174"/>
    </location>
</feature>
<reference evidence="7" key="1">
    <citation type="submission" date="2022-11" db="EMBL/GenBank/DDBJ databases">
        <authorList>
            <person name="Scott C."/>
            <person name="Bruce N."/>
        </authorList>
    </citation>
    <scope>NUCLEOTIDE SEQUENCE</scope>
</reference>
<comment type="subcellular location">
    <subcellularLocation>
        <location evidence="1">Membrane</location>
        <topology evidence="1">Multi-pass membrane protein</topology>
    </subcellularLocation>
</comment>
<proteinExistence type="inferred from homology"/>
<evidence type="ECO:0008006" key="9">
    <source>
        <dbReference type="Google" id="ProtNLM"/>
    </source>
</evidence>
<dbReference type="Proteomes" id="UP000838763">
    <property type="component" value="Unassembled WGS sequence"/>
</dbReference>
<keyword evidence="4 6" id="KW-1133">Transmembrane helix</keyword>
<evidence type="ECO:0000256" key="3">
    <source>
        <dbReference type="ARBA" id="ARBA00022692"/>
    </source>
</evidence>
<dbReference type="OrthoDB" id="8841220at2759"/>
<dbReference type="PANTHER" id="PTHR10057">
    <property type="entry name" value="PERIPHERAL-TYPE BENZODIAZEPINE RECEPTOR"/>
    <property type="match status" value="1"/>
</dbReference>
<dbReference type="InterPro" id="IPR004307">
    <property type="entry name" value="TspO_MBR"/>
</dbReference>
<comment type="caution">
    <text evidence="7">The sequence shown here is derived from an EMBL/GenBank/DDBJ whole genome shotgun (WGS) entry which is preliminary data.</text>
</comment>
<dbReference type="EMBL" id="CALLCH030000015">
    <property type="protein sequence ID" value="CAI4216517.1"/>
    <property type="molecule type" value="Genomic_DNA"/>
</dbReference>
<evidence type="ECO:0000313" key="8">
    <source>
        <dbReference type="Proteomes" id="UP000838763"/>
    </source>
</evidence>
<dbReference type="GO" id="GO:0005741">
    <property type="term" value="C:mitochondrial outer membrane"/>
    <property type="evidence" value="ECO:0007669"/>
    <property type="project" value="TreeGrafter"/>
</dbReference>
<dbReference type="PANTHER" id="PTHR10057:SF0">
    <property type="entry name" value="TRANSLOCATOR PROTEIN"/>
    <property type="match status" value="1"/>
</dbReference>
<evidence type="ECO:0000256" key="5">
    <source>
        <dbReference type="ARBA" id="ARBA00023136"/>
    </source>
</evidence>
<dbReference type="AlphaFoldDB" id="A0A9P1H4C8"/>
<keyword evidence="3 6" id="KW-0812">Transmembrane</keyword>
<name>A0A9P1H4C8_9PEZI</name>
<evidence type="ECO:0000313" key="7">
    <source>
        <dbReference type="EMBL" id="CAI4216517.1"/>
    </source>
</evidence>
<accession>A0A9P1H4C8</accession>
<comment type="similarity">
    <text evidence="2">Belongs to the TspO/BZRP family.</text>
</comment>
<evidence type="ECO:0000256" key="2">
    <source>
        <dbReference type="ARBA" id="ARBA00007524"/>
    </source>
</evidence>